<name>A0A6I8ULD5_DROPS</name>
<dbReference type="RefSeq" id="XP_001357365.4">
    <property type="nucleotide sequence ID" value="XM_001357329.4"/>
</dbReference>
<evidence type="ECO:0000259" key="7">
    <source>
        <dbReference type="Pfam" id="PF25373"/>
    </source>
</evidence>
<keyword evidence="8" id="KW-1185">Reference proteome</keyword>
<dbReference type="GO" id="GO:0005634">
    <property type="term" value="C:nucleus"/>
    <property type="evidence" value="ECO:0007669"/>
    <property type="project" value="TreeGrafter"/>
</dbReference>
<evidence type="ECO:0000259" key="5">
    <source>
        <dbReference type="Pfam" id="PF13871"/>
    </source>
</evidence>
<dbReference type="FunCoup" id="A0A6I8ULD5">
    <property type="interactions" value="152"/>
</dbReference>
<dbReference type="InParanoid" id="A0A6I8ULD5"/>
<dbReference type="InterPro" id="IPR039187">
    <property type="entry name" value="SNO_AAA"/>
</dbReference>
<dbReference type="GO" id="GO:0006355">
    <property type="term" value="P:regulation of DNA-templated transcription"/>
    <property type="evidence" value="ECO:0007669"/>
    <property type="project" value="InterPro"/>
</dbReference>
<dbReference type="FunFam" id="3.40.50.300:FF:000342">
    <property type="entry name" value="Protein strawberry notch homolog 2"/>
    <property type="match status" value="1"/>
</dbReference>
<feature type="region of interest" description="Disordered" evidence="4">
    <location>
        <begin position="109"/>
        <end position="144"/>
    </location>
</feature>
<keyword evidence="2" id="KW-0805">Transcription regulation</keyword>
<evidence type="ECO:0000313" key="9">
    <source>
        <dbReference type="RefSeq" id="XP_001357365.4"/>
    </source>
</evidence>
<evidence type="ECO:0000256" key="4">
    <source>
        <dbReference type="SAM" id="MobiDB-lite"/>
    </source>
</evidence>
<accession>A0A6I8ULD5</accession>
<evidence type="ECO:0000313" key="8">
    <source>
        <dbReference type="Proteomes" id="UP000001819"/>
    </source>
</evidence>
<feature type="region of interest" description="Disordered" evidence="4">
    <location>
        <begin position="435"/>
        <end position="519"/>
    </location>
</feature>
<proteinExistence type="inferred from homology"/>
<dbReference type="PANTHER" id="PTHR12706:SF30">
    <property type="entry name" value="PROTEIN STRAWBERRY NOTCH-RELATED"/>
    <property type="match status" value="1"/>
</dbReference>
<evidence type="ECO:0000256" key="1">
    <source>
        <dbReference type="ARBA" id="ARBA00006992"/>
    </source>
</evidence>
<dbReference type="InterPro" id="IPR026937">
    <property type="entry name" value="SBNO_Helicase_C_dom"/>
</dbReference>
<sequence length="2050" mass="228763">MKFLKVSADRKPNSSFSQCLVLFRFGSPKILTRYFVKLKNTKRKKKFVELSNFSSSNFCWNDTTMPLEVSVAPNERKRERKRRVKKEKSKASITRRAFLRLAEEEACSMYAGPREPPPMPKRKRPLELQAKPQNSIEEQTTAQPKRSRLYPFGDILGSELETSEAPIDRGLVPAVEPIAEPVLEPIEQTFSRLPEQRNEELPPETVSEIFDSIWAEFEDPAWGWDANLVPPSPTMHNQGETPDAHFQTQFDAMQPNNNYNSGQNQSLHDLLDSLCPSTPNFDHVPPMQPINQSFDNMSSRPCNPASAPPMTQAFNQPWETESNMFEPTVDQSWNYSSDLQPAFRNTPRQPLPLCPSDHYFRGFPEVPSAGYQSWDYGNHLQHGARPHSTMAPDVARHTLASWKSDFKIDFNNVEPPITNPMDSPRAENPINVTQVRHSRNNPPDLLPMPRVPKTFVRPADNRMPLGPSNQQDTGPPFPSSVPKPTTRVRPADKPNSDRSCATGQAISMKKPSDSWSSWLERELDQSSTVAPIKRVAPVANPVTVQKPHQSCNTTVLSNQNSDSGLVKIPKIHVRPADNAIPIQTGNSASKSQITNVSAPTLPMKPAAQSQKQPMAIPKPVERQIERGTTLQAPIKAPVTRLKAAKTPIQSSASGIKIHLENGAQIHIPQVLPVAPVIPPDKSMSRPKSYQSAPKAPEKPIDNGKTPQPTVPKPIIRVGPTQNRIPVAKCVSKTQKNNVAAPTVPLKPGGQLVAVQKQPMAVQKPSLNLNSGQVAIKTPITRVQPANTPAVMPKAAQIPSSGINMQLENGATIHIPTIQIPSTPTPAAIPAANPQHTPRGQSLSKPPALCPAQGTFNGQQRPMITVIKGDHGEDIHVSFVTGPDGLVTQVKRLPPNVAAGCFTGGLPQLEPITTNEVQQILQAPNSYTTLHGPVSGAVGLRGATGPDHAVEDEEVDYEEIGVAETFAEYWPTKLKHGVAHPDAVVETATLSSVELPDITYDLSLPPHFQISGSLSALQLEAVFYACQAHERILPSGERAGFLLGDGAGVGKGRAIAGIIYNNYLKGRKRALWISVSNDLKFDAERDLQDIGAGSRIKVAALNKLKYCRIDSEENGRFRKGVIFCTYTALIGESMTANSKYQARLRQLIQWLGHNFQGVIVFDECHKAKNLTTGNGGKSTKTGATVLELQQRLPLARVIYASATGASEPKNMAYMTRLGLWGPGTAYPELGDFVYAVEKRGIGAMELVAMDMKLRGTYIARQLSFKDVTFRIQEVNMQPSFTKVYNQAAELWAEISKKFTKACQLMNVDSRVQKMITCQFWCAHQRFFRNMCIASKVNMVVKMTRHAIRHGKAVVIGLQSTGETRTLEHLERNNGKLTSFVSTSKMIIQSFVEKHFPAPKREAFIELVATGEFVPEMRSQPPRPKKPKPTHIDWMEDADDGSEDSDMEILQECWPPVAEEANVKAGRKRRGRPKKTEKVERLSIQDRILQHLHENMMFQRNDDPKEVPQQPQITERDVTRCILMKEQLLEKIEVLGRHLPPNTLDKLISKLGGTSKVAEMTGRRGRVICQSRTAFRYESRVEADTTMDLVNYREKQRFMEGEKYVAIISEAASSGISLQSDKRVLNQRRRLHITLELPWSADRAIQQFGRTHRSNQVNSPEYVFVITNLAGERRFASTVAKRLESLGALTQGDRRATDARDLSQFNIDNAIGRNTLEHVMQQMAGERMLTVKHIPESYEGNFHDDCATALAGVGLLSMRKENNRKIFSVEKDCNNIAKFLNRILGCRVEIQNAIFKFFLGNMYSLITQMKRTGRFDLGILDLDAHGASVTSLKLMRFTRQHATGTAATELHTVKVERGMSFEQALAKFRREAKDPHEGFYILKQKRRNKTNAVLCLNGQVVNCLVNTRKESTPSPVFLQLYRPNTGPQVKTENLTSFTQRYMQVPPEVAQMYWQHQYETCLTRCSHSFWNRPCPNPNSCELGLRVRTYHVLSGLMLPIWGRIEKIIERNGRKIQIIRVKTDVNKKIVGTVVPPCVYNELVADLSSDSTVSTN</sequence>
<dbReference type="Pfam" id="PF13872">
    <property type="entry name" value="AAA_34"/>
    <property type="match status" value="1"/>
</dbReference>
<comment type="similarity">
    <text evidence="1">Belongs to the SBNO family.</text>
</comment>
<dbReference type="Pfam" id="PF25373">
    <property type="entry name" value="SBNO"/>
    <property type="match status" value="1"/>
</dbReference>
<dbReference type="GO" id="GO:0042393">
    <property type="term" value="F:histone binding"/>
    <property type="evidence" value="ECO:0007669"/>
    <property type="project" value="TreeGrafter"/>
</dbReference>
<organism evidence="8 9">
    <name type="scientific">Drosophila pseudoobscura pseudoobscura</name>
    <name type="common">Fruit fly</name>
    <dbReference type="NCBI Taxonomy" id="46245"/>
    <lineage>
        <taxon>Eukaryota</taxon>
        <taxon>Metazoa</taxon>
        <taxon>Ecdysozoa</taxon>
        <taxon>Arthropoda</taxon>
        <taxon>Hexapoda</taxon>
        <taxon>Insecta</taxon>
        <taxon>Pterygota</taxon>
        <taxon>Neoptera</taxon>
        <taxon>Endopterygota</taxon>
        <taxon>Diptera</taxon>
        <taxon>Brachycera</taxon>
        <taxon>Muscomorpha</taxon>
        <taxon>Ephydroidea</taxon>
        <taxon>Drosophilidae</taxon>
        <taxon>Drosophila</taxon>
        <taxon>Sophophora</taxon>
    </lineage>
</organism>
<feature type="region of interest" description="Disordered" evidence="4">
    <location>
        <begin position="676"/>
        <end position="717"/>
    </location>
</feature>
<feature type="compositionally biased region" description="Polar residues" evidence="4">
    <location>
        <begin position="131"/>
        <end position="144"/>
    </location>
</feature>
<dbReference type="InterPro" id="IPR027417">
    <property type="entry name" value="P-loop_NTPase"/>
</dbReference>
<evidence type="ECO:0000259" key="6">
    <source>
        <dbReference type="Pfam" id="PF13872"/>
    </source>
</evidence>
<evidence type="ECO:0000256" key="3">
    <source>
        <dbReference type="ARBA" id="ARBA00023163"/>
    </source>
</evidence>
<dbReference type="Gene3D" id="3.40.50.300">
    <property type="entry name" value="P-loop containing nucleotide triphosphate hydrolases"/>
    <property type="match status" value="2"/>
</dbReference>
<dbReference type="ExpressionAtlas" id="A0A6I8ULD5">
    <property type="expression patterns" value="baseline"/>
</dbReference>
<dbReference type="Proteomes" id="UP000001819">
    <property type="component" value="Chromosome 4"/>
</dbReference>
<reference evidence="9" key="1">
    <citation type="submission" date="2025-08" db="UniProtKB">
        <authorList>
            <consortium name="RefSeq"/>
        </authorList>
    </citation>
    <scope>IDENTIFICATION</scope>
    <source>
        <strain evidence="9">MV-25-SWS-2005</strain>
        <tissue evidence="9">Whole body</tissue>
    </source>
</reference>
<protein>
    <submittedName>
        <fullName evidence="9">Protein strawberry notch homolog 1</fullName>
    </submittedName>
</protein>
<dbReference type="KEGG" id="dpo:4818103"/>
<dbReference type="Pfam" id="PF13871">
    <property type="entry name" value="Helicase_C_4"/>
    <property type="match status" value="1"/>
</dbReference>
<dbReference type="PANTHER" id="PTHR12706">
    <property type="entry name" value="STRAWBERRY NOTCH-RELATED"/>
    <property type="match status" value="1"/>
</dbReference>
<feature type="domain" description="Strawberry notch helicase C" evidence="5">
    <location>
        <begin position="1540"/>
        <end position="1819"/>
    </location>
</feature>
<dbReference type="InterPro" id="IPR026741">
    <property type="entry name" value="SNO"/>
</dbReference>
<dbReference type="GO" id="GO:0031490">
    <property type="term" value="F:chromatin DNA binding"/>
    <property type="evidence" value="ECO:0007669"/>
    <property type="project" value="TreeGrafter"/>
</dbReference>
<feature type="domain" description="SBNO alpha/beta" evidence="7">
    <location>
        <begin position="1857"/>
        <end position="1982"/>
    </location>
</feature>
<keyword evidence="3" id="KW-0804">Transcription</keyword>
<dbReference type="SUPFAM" id="SSF52540">
    <property type="entry name" value="P-loop containing nucleoside triphosphate hydrolases"/>
    <property type="match status" value="2"/>
</dbReference>
<gene>
    <name evidence="9" type="primary">LOC4818103</name>
</gene>
<evidence type="ECO:0000256" key="2">
    <source>
        <dbReference type="ARBA" id="ARBA00023015"/>
    </source>
</evidence>
<feature type="domain" description="Strawberry notch AAA" evidence="6">
    <location>
        <begin position="978"/>
        <end position="1285"/>
    </location>
</feature>
<dbReference type="InterPro" id="IPR057332">
    <property type="entry name" value="SBNO_a/b_dom"/>
</dbReference>